<dbReference type="RefSeq" id="WP_125483650.1">
    <property type="nucleotide sequence ID" value="NZ_RSDW01000001.1"/>
</dbReference>
<dbReference type="GO" id="GO:0030170">
    <property type="term" value="F:pyridoxal phosphate binding"/>
    <property type="evidence" value="ECO:0007669"/>
    <property type="project" value="InterPro"/>
</dbReference>
<dbReference type="GO" id="GO:0005737">
    <property type="term" value="C:cytoplasm"/>
    <property type="evidence" value="ECO:0007669"/>
    <property type="project" value="TreeGrafter"/>
</dbReference>
<dbReference type="InterPro" id="IPR004839">
    <property type="entry name" value="Aminotransferase_I/II_large"/>
</dbReference>
<dbReference type="GO" id="GO:0016212">
    <property type="term" value="F:kynurenine-oxoglutarate transaminase activity"/>
    <property type="evidence" value="ECO:0007669"/>
    <property type="project" value="TreeGrafter"/>
</dbReference>
<feature type="domain" description="Aminotransferase class I/classII large" evidence="7">
    <location>
        <begin position="34"/>
        <end position="386"/>
    </location>
</feature>
<dbReference type="AlphaFoldDB" id="A0A3R9QEE8"/>
<evidence type="ECO:0000256" key="5">
    <source>
        <dbReference type="ARBA" id="ARBA00022898"/>
    </source>
</evidence>
<dbReference type="InterPro" id="IPR004838">
    <property type="entry name" value="NHTrfase_class1_PyrdxlP-BS"/>
</dbReference>
<evidence type="ECO:0000259" key="7">
    <source>
        <dbReference type="Pfam" id="PF00155"/>
    </source>
</evidence>
<dbReference type="Gene3D" id="3.90.1150.10">
    <property type="entry name" value="Aspartate Aminotransferase, domain 1"/>
    <property type="match status" value="1"/>
</dbReference>
<reference evidence="8 9" key="1">
    <citation type="submission" date="2018-12" db="EMBL/GenBank/DDBJ databases">
        <title>Sequencing of bacterial isolates from soil warming experiment in Harvard Forest, Massachusetts, USA.</title>
        <authorList>
            <person name="Deangelis K."/>
        </authorList>
    </citation>
    <scope>NUCLEOTIDE SEQUENCE [LARGE SCALE GENOMIC DNA]</scope>
    <source>
        <strain evidence="8 9">EB153</strain>
    </source>
</reference>
<dbReference type="EC" id="2.6.1.-" evidence="6"/>
<dbReference type="CDD" id="cd00609">
    <property type="entry name" value="AAT_like"/>
    <property type="match status" value="1"/>
</dbReference>
<evidence type="ECO:0000313" key="8">
    <source>
        <dbReference type="EMBL" id="RSL14833.1"/>
    </source>
</evidence>
<keyword evidence="3 6" id="KW-0032">Aminotransferase</keyword>
<dbReference type="EMBL" id="RSDW01000001">
    <property type="protein sequence ID" value="RSL14833.1"/>
    <property type="molecule type" value="Genomic_DNA"/>
</dbReference>
<dbReference type="OrthoDB" id="9802328at2"/>
<dbReference type="PROSITE" id="PS00105">
    <property type="entry name" value="AA_TRANSFER_CLASS_1"/>
    <property type="match status" value="1"/>
</dbReference>
<dbReference type="PANTHER" id="PTHR43807:SF20">
    <property type="entry name" value="FI04487P"/>
    <property type="match status" value="1"/>
</dbReference>
<dbReference type="InterPro" id="IPR051326">
    <property type="entry name" value="Kynurenine-oxoglutarate_AT"/>
</dbReference>
<dbReference type="InterPro" id="IPR015422">
    <property type="entry name" value="PyrdxlP-dep_Trfase_small"/>
</dbReference>
<comment type="similarity">
    <text evidence="2 6">Belongs to the class-I pyridoxal-phosphate-dependent aminotransferase family.</text>
</comment>
<gene>
    <name evidence="8" type="ORF">EDE15_0301</name>
</gene>
<evidence type="ECO:0000256" key="2">
    <source>
        <dbReference type="ARBA" id="ARBA00007441"/>
    </source>
</evidence>
<accession>A0A3R9QEE8</accession>
<dbReference type="Pfam" id="PF00155">
    <property type="entry name" value="Aminotran_1_2"/>
    <property type="match status" value="1"/>
</dbReference>
<proteinExistence type="inferred from homology"/>
<dbReference type="InterPro" id="IPR015421">
    <property type="entry name" value="PyrdxlP-dep_Trfase_major"/>
</dbReference>
<evidence type="ECO:0000256" key="1">
    <source>
        <dbReference type="ARBA" id="ARBA00001933"/>
    </source>
</evidence>
<dbReference type="SUPFAM" id="SSF53383">
    <property type="entry name" value="PLP-dependent transferases"/>
    <property type="match status" value="1"/>
</dbReference>
<protein>
    <recommendedName>
        <fullName evidence="6">Aminotransferase</fullName>
        <ecNumber evidence="6">2.6.1.-</ecNumber>
    </recommendedName>
</protein>
<comment type="caution">
    <text evidence="8">The sequence shown here is derived from an EMBL/GenBank/DDBJ whole genome shotgun (WGS) entry which is preliminary data.</text>
</comment>
<keyword evidence="4 6" id="KW-0808">Transferase</keyword>
<sequence length="389" mass="42152">MPIANSQLHVSDISPLIVQSEIRAMSVECDRVGGINLAQGVCDTDLPDFVADAAIKAIQQGHNIYTRLDGIESLRQAIAAKLERYNGISADPDSEVLVTSGATGALYAASLALLNPGDEVILFEPFYGYHVNTLLSLRVQPIPVSLTAPDWKLDLDALRSAITSRTRAIIVNTPCNPSGKVFHLDELRAIADLAIQHDLFVFTDEIYEYFLFDGTRHISMATLPGMAERTITISGLSKTFSITGWRIGYLTASRQWIPSIGYFHDLTYVCSPSPFQHGAAAGLVELPDSFYAELSTEYQQKRDQLCSALADAGLAPSIPEGAYYVLADASRVPGETAHKKARHLLAATGVAAVAGSAFFTQGRGENILRFCFGKKPEDLDRACAALRSL</sequence>
<comment type="cofactor">
    <cofactor evidence="1 6">
        <name>pyridoxal 5'-phosphate</name>
        <dbReference type="ChEBI" id="CHEBI:597326"/>
    </cofactor>
</comment>
<name>A0A3R9QEE8_9BACT</name>
<dbReference type="FunFam" id="3.40.640.10:FF:000033">
    <property type="entry name" value="Aspartate aminotransferase"/>
    <property type="match status" value="1"/>
</dbReference>
<evidence type="ECO:0000256" key="3">
    <source>
        <dbReference type="ARBA" id="ARBA00022576"/>
    </source>
</evidence>
<dbReference type="Gene3D" id="3.40.640.10">
    <property type="entry name" value="Type I PLP-dependent aspartate aminotransferase-like (Major domain)"/>
    <property type="match status" value="1"/>
</dbReference>
<evidence type="ECO:0000256" key="4">
    <source>
        <dbReference type="ARBA" id="ARBA00022679"/>
    </source>
</evidence>
<keyword evidence="9" id="KW-1185">Reference proteome</keyword>
<keyword evidence="5" id="KW-0663">Pyridoxal phosphate</keyword>
<dbReference type="PANTHER" id="PTHR43807">
    <property type="entry name" value="FI04487P"/>
    <property type="match status" value="1"/>
</dbReference>
<evidence type="ECO:0000256" key="6">
    <source>
        <dbReference type="RuleBase" id="RU000481"/>
    </source>
</evidence>
<organism evidence="8 9">
    <name type="scientific">Edaphobacter aggregans</name>
    <dbReference type="NCBI Taxonomy" id="570835"/>
    <lineage>
        <taxon>Bacteria</taxon>
        <taxon>Pseudomonadati</taxon>
        <taxon>Acidobacteriota</taxon>
        <taxon>Terriglobia</taxon>
        <taxon>Terriglobales</taxon>
        <taxon>Acidobacteriaceae</taxon>
        <taxon>Edaphobacter</taxon>
    </lineage>
</organism>
<evidence type="ECO:0000313" key="9">
    <source>
        <dbReference type="Proteomes" id="UP000269669"/>
    </source>
</evidence>
<dbReference type="Proteomes" id="UP000269669">
    <property type="component" value="Unassembled WGS sequence"/>
</dbReference>
<dbReference type="InterPro" id="IPR015424">
    <property type="entry name" value="PyrdxlP-dep_Trfase"/>
</dbReference>